<dbReference type="SUPFAM" id="SSF52540">
    <property type="entry name" value="P-loop containing nucleoside triphosphate hydrolases"/>
    <property type="match status" value="1"/>
</dbReference>
<dbReference type="AlphaFoldDB" id="E6MR74"/>
<keyword evidence="2" id="KW-0813">Transport</keyword>
<dbReference type="PROSITE" id="PS50893">
    <property type="entry name" value="ABC_TRANSPORTER_2"/>
    <property type="match status" value="1"/>
</dbReference>
<dbReference type="EMBL" id="AEQO01000162">
    <property type="protein sequence ID" value="EFV03867.1"/>
    <property type="molecule type" value="Genomic_DNA"/>
</dbReference>
<dbReference type="PANTHER" id="PTHR42771:SF2">
    <property type="entry name" value="IRON(3+)-HYDROXAMATE IMPORT ATP-BINDING PROTEIN FHUC"/>
    <property type="match status" value="1"/>
</dbReference>
<dbReference type="GO" id="GO:0006826">
    <property type="term" value="P:iron ion transport"/>
    <property type="evidence" value="ECO:0007669"/>
    <property type="project" value="UniProtKB-KW"/>
</dbReference>
<evidence type="ECO:0000256" key="8">
    <source>
        <dbReference type="ARBA" id="ARBA00023065"/>
    </source>
</evidence>
<evidence type="ECO:0000256" key="6">
    <source>
        <dbReference type="ARBA" id="ARBA00022840"/>
    </source>
</evidence>
<evidence type="ECO:0000256" key="7">
    <source>
        <dbReference type="ARBA" id="ARBA00023004"/>
    </source>
</evidence>
<evidence type="ECO:0000313" key="11">
    <source>
        <dbReference type="EMBL" id="EFV03867.1"/>
    </source>
</evidence>
<dbReference type="InterPro" id="IPR051535">
    <property type="entry name" value="Siderophore_ABC-ATPase"/>
</dbReference>
<dbReference type="InterPro" id="IPR027417">
    <property type="entry name" value="P-loop_NTPase"/>
</dbReference>
<dbReference type="GO" id="GO:0016887">
    <property type="term" value="F:ATP hydrolysis activity"/>
    <property type="evidence" value="ECO:0007669"/>
    <property type="project" value="InterPro"/>
</dbReference>
<proteinExistence type="predicted"/>
<sequence>MNSHYLCSMESIVLNHLTIGYKHKVVATDLQAVLHAGEFTCLLGPNGVGKSTLLRTLSGFIPPLKGCVELNGKNISQLKPYECAQQIGVVLTTKLDTANITVAELVGMGRYPYTGFFGRLKANDQQIVDEAMAMTGIKPLQSRLIHTLSDGERQKTMIAKALAQQTPVIFLDEPTAFLDYPSKVATMQLLHQLAHKLNKTILLSTHDIEQALQVADRLWLLDDGKLHVGTPRDLADNGSLGNFIEQGNITFDAAHLRINIGEGKA</sequence>
<reference evidence="11 12" key="1">
    <citation type="submission" date="2010-12" db="EMBL/GenBank/DDBJ databases">
        <authorList>
            <person name="Muzny D."/>
            <person name="Qin X."/>
            <person name="Deng J."/>
            <person name="Jiang H."/>
            <person name="Liu Y."/>
            <person name="Qu J."/>
            <person name="Song X.-Z."/>
            <person name="Zhang L."/>
            <person name="Thornton R."/>
            <person name="Coyle M."/>
            <person name="Francisco L."/>
            <person name="Jackson L."/>
            <person name="Javaid M."/>
            <person name="Korchina V."/>
            <person name="Kovar C."/>
            <person name="Mata R."/>
            <person name="Mathew T."/>
            <person name="Ngo R."/>
            <person name="Nguyen L."/>
            <person name="Nguyen N."/>
            <person name="Okwuonu G."/>
            <person name="Ongeri F."/>
            <person name="Pham C."/>
            <person name="Simmons D."/>
            <person name="Wilczek-Boney K."/>
            <person name="Hale W."/>
            <person name="Jakkamsetti A."/>
            <person name="Pham P."/>
            <person name="Ruth R."/>
            <person name="San Lucas F."/>
            <person name="Warren J."/>
            <person name="Zhang J."/>
            <person name="Zhao Z."/>
            <person name="Zhou C."/>
            <person name="Zhu D."/>
            <person name="Lee S."/>
            <person name="Bess C."/>
            <person name="Blankenburg K."/>
            <person name="Forbes L."/>
            <person name="Fu Q."/>
            <person name="Gubbala S."/>
            <person name="Hirani K."/>
            <person name="Jayaseelan J.C."/>
            <person name="Lara F."/>
            <person name="Munidasa M."/>
            <person name="Palculict T."/>
            <person name="Patil S."/>
            <person name="Pu L.-L."/>
            <person name="Saada N."/>
            <person name="Tang L."/>
            <person name="Weissenberger G."/>
            <person name="Zhu Y."/>
            <person name="Hemphill L."/>
            <person name="Shang Y."/>
            <person name="Youmans B."/>
            <person name="Ayvaz T."/>
            <person name="Ross M."/>
            <person name="Santibanez J."/>
            <person name="Aqrawi P."/>
            <person name="Gross S."/>
            <person name="Joshi V."/>
            <person name="Fowler G."/>
            <person name="Nazareth L."/>
            <person name="Reid J."/>
            <person name="Worley K."/>
            <person name="Petrosino J."/>
            <person name="Highlander S."/>
            <person name="Gibbs R."/>
        </authorList>
    </citation>
    <scope>NUCLEOTIDE SEQUENCE [LARGE SCALE GENOMIC DNA]</scope>
    <source>
        <strain evidence="11 12">DSM 15606</strain>
    </source>
</reference>
<dbReference type="InterPro" id="IPR003439">
    <property type="entry name" value="ABC_transporter-like_ATP-bd"/>
</dbReference>
<accession>E6MR74</accession>
<keyword evidence="3" id="KW-1003">Cell membrane</keyword>
<protein>
    <submittedName>
        <fullName evidence="11">ABC transporter, ATP-binding protein</fullName>
        <ecNumber evidence="11">3.6.3.-</ecNumber>
    </submittedName>
</protein>
<keyword evidence="8" id="KW-0406">Ion transport</keyword>
<dbReference type="CDD" id="cd03214">
    <property type="entry name" value="ABC_Iron-Siderophores_B12_Hemin"/>
    <property type="match status" value="1"/>
</dbReference>
<evidence type="ECO:0000256" key="3">
    <source>
        <dbReference type="ARBA" id="ARBA00022475"/>
    </source>
</evidence>
<gene>
    <name evidence="11" type="ORF">HMPREF9420_1992</name>
</gene>
<dbReference type="InterPro" id="IPR003593">
    <property type="entry name" value="AAA+_ATPase"/>
</dbReference>
<organism evidence="11 12">
    <name type="scientific">Segatella salivae DSM 15606</name>
    <dbReference type="NCBI Taxonomy" id="888832"/>
    <lineage>
        <taxon>Bacteria</taxon>
        <taxon>Pseudomonadati</taxon>
        <taxon>Bacteroidota</taxon>
        <taxon>Bacteroidia</taxon>
        <taxon>Bacteroidales</taxon>
        <taxon>Prevotellaceae</taxon>
        <taxon>Segatella</taxon>
    </lineage>
</organism>
<evidence type="ECO:0000256" key="5">
    <source>
        <dbReference type="ARBA" id="ARBA00022741"/>
    </source>
</evidence>
<dbReference type="GO" id="GO:0005886">
    <property type="term" value="C:plasma membrane"/>
    <property type="evidence" value="ECO:0007669"/>
    <property type="project" value="UniProtKB-SubCell"/>
</dbReference>
<dbReference type="FunFam" id="3.40.50.300:FF:000134">
    <property type="entry name" value="Iron-enterobactin ABC transporter ATP-binding protein"/>
    <property type="match status" value="1"/>
</dbReference>
<dbReference type="Proteomes" id="UP000003874">
    <property type="component" value="Unassembled WGS sequence"/>
</dbReference>
<evidence type="ECO:0000259" key="10">
    <source>
        <dbReference type="PROSITE" id="PS50893"/>
    </source>
</evidence>
<comment type="subcellular location">
    <subcellularLocation>
        <location evidence="1">Cell membrane</location>
        <topology evidence="1">Peripheral membrane protein</topology>
    </subcellularLocation>
</comment>
<dbReference type="SMART" id="SM00382">
    <property type="entry name" value="AAA"/>
    <property type="match status" value="1"/>
</dbReference>
<keyword evidence="5" id="KW-0547">Nucleotide-binding</keyword>
<keyword evidence="4" id="KW-0410">Iron transport</keyword>
<dbReference type="Gene3D" id="3.40.50.300">
    <property type="entry name" value="P-loop containing nucleotide triphosphate hydrolases"/>
    <property type="match status" value="1"/>
</dbReference>
<dbReference type="GO" id="GO:0005524">
    <property type="term" value="F:ATP binding"/>
    <property type="evidence" value="ECO:0007669"/>
    <property type="project" value="UniProtKB-KW"/>
</dbReference>
<dbReference type="STRING" id="888832.HMPREF9420_1992"/>
<evidence type="ECO:0000256" key="1">
    <source>
        <dbReference type="ARBA" id="ARBA00004202"/>
    </source>
</evidence>
<dbReference type="HOGENOM" id="CLU_000604_1_11_10"/>
<keyword evidence="9" id="KW-0472">Membrane</keyword>
<evidence type="ECO:0000256" key="4">
    <source>
        <dbReference type="ARBA" id="ARBA00022496"/>
    </source>
</evidence>
<dbReference type="eggNOG" id="COG1120">
    <property type="taxonomic scope" value="Bacteria"/>
</dbReference>
<dbReference type="PANTHER" id="PTHR42771">
    <property type="entry name" value="IRON(3+)-HYDROXAMATE IMPORT ATP-BINDING PROTEIN FHUC"/>
    <property type="match status" value="1"/>
</dbReference>
<evidence type="ECO:0000256" key="2">
    <source>
        <dbReference type="ARBA" id="ARBA00022448"/>
    </source>
</evidence>
<keyword evidence="6 11" id="KW-0067">ATP-binding</keyword>
<evidence type="ECO:0000313" key="12">
    <source>
        <dbReference type="Proteomes" id="UP000003874"/>
    </source>
</evidence>
<name>E6MR74_9BACT</name>
<keyword evidence="7" id="KW-0408">Iron</keyword>
<dbReference type="EC" id="3.6.3.-" evidence="11"/>
<dbReference type="Pfam" id="PF00005">
    <property type="entry name" value="ABC_tran"/>
    <property type="match status" value="1"/>
</dbReference>
<evidence type="ECO:0000256" key="9">
    <source>
        <dbReference type="ARBA" id="ARBA00023136"/>
    </source>
</evidence>
<comment type="caution">
    <text evidence="11">The sequence shown here is derived from an EMBL/GenBank/DDBJ whole genome shotgun (WGS) entry which is preliminary data.</text>
</comment>
<keyword evidence="11" id="KW-0378">Hydrolase</keyword>
<keyword evidence="12" id="KW-1185">Reference proteome</keyword>
<feature type="domain" description="ABC transporter" evidence="10">
    <location>
        <begin position="12"/>
        <end position="248"/>
    </location>
</feature>